<comment type="caution">
    <text evidence="1">The sequence shown here is derived from an EMBL/GenBank/DDBJ whole genome shotgun (WGS) entry which is preliminary data.</text>
</comment>
<organism evidence="1">
    <name type="scientific">marine sediment metagenome</name>
    <dbReference type="NCBI Taxonomy" id="412755"/>
    <lineage>
        <taxon>unclassified sequences</taxon>
        <taxon>metagenomes</taxon>
        <taxon>ecological metagenomes</taxon>
    </lineage>
</organism>
<evidence type="ECO:0008006" key="2">
    <source>
        <dbReference type="Google" id="ProtNLM"/>
    </source>
</evidence>
<reference evidence="1" key="1">
    <citation type="journal article" date="2015" name="Nature">
        <title>Complex archaea that bridge the gap between prokaryotes and eukaryotes.</title>
        <authorList>
            <person name="Spang A."/>
            <person name="Saw J.H."/>
            <person name="Jorgensen S.L."/>
            <person name="Zaremba-Niedzwiedzka K."/>
            <person name="Martijn J."/>
            <person name="Lind A.E."/>
            <person name="van Eijk R."/>
            <person name="Schleper C."/>
            <person name="Guy L."/>
            <person name="Ettema T.J."/>
        </authorList>
    </citation>
    <scope>NUCLEOTIDE SEQUENCE</scope>
</reference>
<feature type="non-terminal residue" evidence="1">
    <location>
        <position position="1"/>
    </location>
</feature>
<dbReference type="EMBL" id="LAZR01026091">
    <property type="protein sequence ID" value="KKL69829.1"/>
    <property type="molecule type" value="Genomic_DNA"/>
</dbReference>
<gene>
    <name evidence="1" type="ORF">LCGC14_2110990</name>
</gene>
<protein>
    <recommendedName>
        <fullName evidence="2">VCBS repeat-containing protein</fullName>
    </recommendedName>
</protein>
<sequence length="234" mass="25100">FLVLGVSCNLQTGGDGNKNTLEIAGYVFGDAAQEVKVVALGGNGGFEVPPTVEQVEAVLAFFDESVDAGTREGFGPGNSANGRLNALRNMIKSTRNLIEEELYEEAYVQLQDAYNRMDGDPKPPEFVTGEAVEDLRGMVVALLYGPVTPKVPSFAAPVQNPFGLTATYGYTFLAVADLDGDGDMERMAVAEMNEVLFWPTRRALLRCTPNSLIHTMGFTLPGPHTTQAALTFTG</sequence>
<accession>A0A0F9E767</accession>
<dbReference type="AlphaFoldDB" id="A0A0F9E767"/>
<name>A0A0F9E767_9ZZZZ</name>
<proteinExistence type="predicted"/>
<evidence type="ECO:0000313" key="1">
    <source>
        <dbReference type="EMBL" id="KKL69829.1"/>
    </source>
</evidence>